<dbReference type="Gene3D" id="3.30.9.10">
    <property type="entry name" value="D-Amino Acid Oxidase, subunit A, domain 2"/>
    <property type="match status" value="1"/>
</dbReference>
<dbReference type="InterPro" id="IPR006076">
    <property type="entry name" value="FAD-dep_OxRdtase"/>
</dbReference>
<keyword evidence="4" id="KW-1185">Reference proteome</keyword>
<feature type="domain" description="FAD dependent oxidoreductase" evidence="2">
    <location>
        <begin position="32"/>
        <end position="384"/>
    </location>
</feature>
<sequence>MAEPFPLEPSLWAATAPAAPATPALGESVTADVCIVGGGYCGLSTALHLAERGIKAVVLEAKEPGFGGSGRNGGQVIPGLKFDPDELETMFGPERGPALVDFASRTADVVWELIDKHRMDVPNTRNGWIQSAHAADMVGTLKSRVAQWERRGAPVALLDKAETEQHIGTDQYLCSWIDRRGGVVQPLAYARGLARAALAAGAAIHGRTPATALARDGGKWVVSTAGGPTVTADRVVLATNGYTGDLWPRLRQTIIAANSFQIATKPLSDNVRKSILPGGQATSDSRRVVLYYRLDHTGRFLLGGRGPMREPDGPQDWDHLEAMMGRVFPQLKGVAIDYRWGGRVAATRDHLPHLHEPAPGLLIDIGCMGRGVALQSAMGRAMAAYIASGDPAALPLPPTAIKPLPFHGLNKLYLAAFITWYRFLDQRGIGVAA</sequence>
<dbReference type="SUPFAM" id="SSF51905">
    <property type="entry name" value="FAD/NAD(P)-binding domain"/>
    <property type="match status" value="1"/>
</dbReference>
<dbReference type="GO" id="GO:0016491">
    <property type="term" value="F:oxidoreductase activity"/>
    <property type="evidence" value="ECO:0007669"/>
    <property type="project" value="UniProtKB-KW"/>
</dbReference>
<dbReference type="AlphaFoldDB" id="A0A512NCV7"/>
<organism evidence="3 4">
    <name type="scientific">Reyranella soli</name>
    <dbReference type="NCBI Taxonomy" id="1230389"/>
    <lineage>
        <taxon>Bacteria</taxon>
        <taxon>Pseudomonadati</taxon>
        <taxon>Pseudomonadota</taxon>
        <taxon>Alphaproteobacteria</taxon>
        <taxon>Hyphomicrobiales</taxon>
        <taxon>Reyranellaceae</taxon>
        <taxon>Reyranella</taxon>
    </lineage>
</organism>
<dbReference type="Gene3D" id="3.50.50.60">
    <property type="entry name" value="FAD/NAD(P)-binding domain"/>
    <property type="match status" value="1"/>
</dbReference>
<keyword evidence="1" id="KW-0560">Oxidoreductase</keyword>
<dbReference type="RefSeq" id="WP_147151063.1">
    <property type="nucleotide sequence ID" value="NZ_BKAJ01000070.1"/>
</dbReference>
<dbReference type="EMBL" id="BKAJ01000070">
    <property type="protein sequence ID" value="GEP56788.1"/>
    <property type="molecule type" value="Genomic_DNA"/>
</dbReference>
<dbReference type="GO" id="GO:0005737">
    <property type="term" value="C:cytoplasm"/>
    <property type="evidence" value="ECO:0007669"/>
    <property type="project" value="TreeGrafter"/>
</dbReference>
<accession>A0A512NCV7</accession>
<evidence type="ECO:0000313" key="3">
    <source>
        <dbReference type="EMBL" id="GEP56788.1"/>
    </source>
</evidence>
<comment type="caution">
    <text evidence="3">The sequence shown here is derived from an EMBL/GenBank/DDBJ whole genome shotgun (WGS) entry which is preliminary data.</text>
</comment>
<dbReference type="Pfam" id="PF01266">
    <property type="entry name" value="DAO"/>
    <property type="match status" value="1"/>
</dbReference>
<evidence type="ECO:0000259" key="2">
    <source>
        <dbReference type="Pfam" id="PF01266"/>
    </source>
</evidence>
<dbReference type="InterPro" id="IPR036188">
    <property type="entry name" value="FAD/NAD-bd_sf"/>
</dbReference>
<dbReference type="OrthoDB" id="9806601at2"/>
<protein>
    <submittedName>
        <fullName evidence="3">FAD-dependent oxidoreductase</fullName>
    </submittedName>
</protein>
<evidence type="ECO:0000256" key="1">
    <source>
        <dbReference type="ARBA" id="ARBA00023002"/>
    </source>
</evidence>
<dbReference type="PANTHER" id="PTHR13847:SF281">
    <property type="entry name" value="FAD DEPENDENT OXIDOREDUCTASE DOMAIN-CONTAINING PROTEIN"/>
    <property type="match status" value="1"/>
</dbReference>
<reference evidence="3 4" key="1">
    <citation type="submission" date="2019-07" db="EMBL/GenBank/DDBJ databases">
        <title>Whole genome shotgun sequence of Reyranella soli NBRC 108950.</title>
        <authorList>
            <person name="Hosoyama A."/>
            <person name="Uohara A."/>
            <person name="Ohji S."/>
            <person name="Ichikawa N."/>
        </authorList>
    </citation>
    <scope>NUCLEOTIDE SEQUENCE [LARGE SCALE GENOMIC DNA]</scope>
    <source>
        <strain evidence="3 4">NBRC 108950</strain>
    </source>
</reference>
<proteinExistence type="predicted"/>
<gene>
    <name evidence="3" type="ORF">RSO01_39540</name>
</gene>
<name>A0A512NCV7_9HYPH</name>
<dbReference type="Proteomes" id="UP000321058">
    <property type="component" value="Unassembled WGS sequence"/>
</dbReference>
<dbReference type="PANTHER" id="PTHR13847">
    <property type="entry name" value="SARCOSINE DEHYDROGENASE-RELATED"/>
    <property type="match status" value="1"/>
</dbReference>
<evidence type="ECO:0000313" key="4">
    <source>
        <dbReference type="Proteomes" id="UP000321058"/>
    </source>
</evidence>